<dbReference type="Proteomes" id="UP000006230">
    <property type="component" value="Unassembled WGS sequence"/>
</dbReference>
<reference evidence="2 3" key="1">
    <citation type="journal article" date="2010" name="J. Bacteriol.">
        <title>Genome sequences of Pelagibaca bermudensis HTCC2601T and Maritimibacter alkaliphilus HTCC2654T, the type strains of two marine Roseobacter genera.</title>
        <authorList>
            <person name="Thrash J.C."/>
            <person name="Cho J.C."/>
            <person name="Ferriera S."/>
            <person name="Johnson J."/>
            <person name="Vergin K.L."/>
            <person name="Giovannoni S.J."/>
        </authorList>
    </citation>
    <scope>NUCLEOTIDE SEQUENCE [LARGE SCALE GENOMIC DNA]</scope>
    <source>
        <strain evidence="3">DSM 26914 / JCM 13377 / KCTC 12554 / HTCC2601</strain>
    </source>
</reference>
<dbReference type="HOGENOM" id="CLU_3331248_0_0_5"/>
<protein>
    <submittedName>
        <fullName evidence="2">Uncharacterized protein</fullName>
    </submittedName>
</protein>
<evidence type="ECO:0000313" key="3">
    <source>
        <dbReference type="Proteomes" id="UP000006230"/>
    </source>
</evidence>
<name>Q0FVY5_SALBH</name>
<proteinExistence type="predicted"/>
<comment type="caution">
    <text evidence="2">The sequence shown here is derived from an EMBL/GenBank/DDBJ whole genome shotgun (WGS) entry which is preliminary data.</text>
</comment>
<gene>
    <name evidence="2" type="ORF">R2601_04303</name>
</gene>
<feature type="region of interest" description="Disordered" evidence="1">
    <location>
        <begin position="17"/>
        <end position="38"/>
    </location>
</feature>
<keyword evidence="3" id="KW-1185">Reference proteome</keyword>
<evidence type="ECO:0000313" key="2">
    <source>
        <dbReference type="EMBL" id="EAU48767.1"/>
    </source>
</evidence>
<evidence type="ECO:0000256" key="1">
    <source>
        <dbReference type="SAM" id="MobiDB-lite"/>
    </source>
</evidence>
<sequence>MTEEGCETILEDYQDLPCRDHSRKSPVMSRVRQNSRSR</sequence>
<dbReference type="EMBL" id="AATQ01000001">
    <property type="protein sequence ID" value="EAU48767.1"/>
    <property type="molecule type" value="Genomic_DNA"/>
</dbReference>
<accession>Q0FVY5</accession>
<organism evidence="2 3">
    <name type="scientific">Salipiger bermudensis (strain DSM 26914 / JCM 13377 / KCTC 12554 / HTCC2601)</name>
    <name type="common">Pelagibaca bermudensis</name>
    <dbReference type="NCBI Taxonomy" id="314265"/>
    <lineage>
        <taxon>Bacteria</taxon>
        <taxon>Pseudomonadati</taxon>
        <taxon>Pseudomonadota</taxon>
        <taxon>Alphaproteobacteria</taxon>
        <taxon>Rhodobacterales</taxon>
        <taxon>Roseobacteraceae</taxon>
        <taxon>Salipiger</taxon>
    </lineage>
</organism>
<dbReference type="AlphaFoldDB" id="Q0FVY5"/>